<comment type="similarity">
    <text evidence="1 8">Belongs to the SOS response-associated peptidase family.</text>
</comment>
<keyword evidence="5" id="KW-0190">Covalent protein-DNA linkage</keyword>
<evidence type="ECO:0000256" key="4">
    <source>
        <dbReference type="ARBA" id="ARBA00022801"/>
    </source>
</evidence>
<keyword evidence="10" id="KW-1185">Reference proteome</keyword>
<reference evidence="9 10" key="1">
    <citation type="submission" date="2017-10" db="EMBL/GenBank/DDBJ databases">
        <title>Sequencing the genomes of 1000 actinobacteria strains.</title>
        <authorList>
            <person name="Klenk H.-P."/>
        </authorList>
    </citation>
    <scope>NUCLEOTIDE SEQUENCE [LARGE SCALE GENOMIC DNA]</scope>
    <source>
        <strain evidence="9 10">DSM 21801</strain>
    </source>
</reference>
<keyword evidence="7" id="KW-0456">Lyase</keyword>
<keyword evidence="2 8" id="KW-0645">Protease</keyword>
<dbReference type="AlphaFoldDB" id="A0A2A9CXL4"/>
<dbReference type="InterPro" id="IPR003738">
    <property type="entry name" value="SRAP"/>
</dbReference>
<dbReference type="GO" id="GO:0008233">
    <property type="term" value="F:peptidase activity"/>
    <property type="evidence" value="ECO:0007669"/>
    <property type="project" value="UniProtKB-KW"/>
</dbReference>
<dbReference type="PANTHER" id="PTHR13604">
    <property type="entry name" value="DC12-RELATED"/>
    <property type="match status" value="1"/>
</dbReference>
<evidence type="ECO:0000313" key="9">
    <source>
        <dbReference type="EMBL" id="PFG19178.1"/>
    </source>
</evidence>
<dbReference type="GO" id="GO:0016829">
    <property type="term" value="F:lyase activity"/>
    <property type="evidence" value="ECO:0007669"/>
    <property type="project" value="UniProtKB-KW"/>
</dbReference>
<evidence type="ECO:0000256" key="1">
    <source>
        <dbReference type="ARBA" id="ARBA00008136"/>
    </source>
</evidence>
<keyword evidence="3" id="KW-0227">DNA damage</keyword>
<dbReference type="SUPFAM" id="SSF143081">
    <property type="entry name" value="BB1717-like"/>
    <property type="match status" value="1"/>
</dbReference>
<proteinExistence type="inferred from homology"/>
<gene>
    <name evidence="9" type="ORF">ATL40_0735</name>
</gene>
<dbReference type="Proteomes" id="UP000224915">
    <property type="component" value="Unassembled WGS sequence"/>
</dbReference>
<evidence type="ECO:0000256" key="6">
    <source>
        <dbReference type="ARBA" id="ARBA00023125"/>
    </source>
</evidence>
<evidence type="ECO:0000256" key="3">
    <source>
        <dbReference type="ARBA" id="ARBA00022763"/>
    </source>
</evidence>
<name>A0A2A9CXL4_9MICO</name>
<keyword evidence="6" id="KW-0238">DNA-binding</keyword>
<sequence>MRGWRGPSYAERMCGRYAAFREAQELAEEFDVEDVDERAAAREPSWNLAPTDPARIILDRPATAERAATREMHLARWGLLPAFTKDPKRGAPLFNARIETVAEKPAFRKSLAVRRCLVPADGYFEWRTEQAEGGGKPTKTPFFIHATSPDGAPRPSLAFAGLYAWWRDPSKGEDDPDRWVLSTTIITTQARDGLEAIHDREPVVLSREAVDAWLTPGERDAEASLEILRSPGPQLSWHEVGSAVGSVRHNNPGLVRPR</sequence>
<dbReference type="GO" id="GO:0106300">
    <property type="term" value="P:protein-DNA covalent cross-linking repair"/>
    <property type="evidence" value="ECO:0007669"/>
    <property type="project" value="InterPro"/>
</dbReference>
<evidence type="ECO:0000256" key="8">
    <source>
        <dbReference type="RuleBase" id="RU364100"/>
    </source>
</evidence>
<protein>
    <recommendedName>
        <fullName evidence="8">Abasic site processing protein</fullName>
        <ecNumber evidence="8">3.4.-.-</ecNumber>
    </recommendedName>
</protein>
<accession>A0A2A9CXL4</accession>
<dbReference type="PANTHER" id="PTHR13604:SF0">
    <property type="entry name" value="ABASIC SITE PROCESSING PROTEIN HMCES"/>
    <property type="match status" value="1"/>
</dbReference>
<dbReference type="Pfam" id="PF02586">
    <property type="entry name" value="SRAP"/>
    <property type="match status" value="1"/>
</dbReference>
<dbReference type="EC" id="3.4.-.-" evidence="8"/>
<dbReference type="GO" id="GO:0003697">
    <property type="term" value="F:single-stranded DNA binding"/>
    <property type="evidence" value="ECO:0007669"/>
    <property type="project" value="InterPro"/>
</dbReference>
<dbReference type="GO" id="GO:0006508">
    <property type="term" value="P:proteolysis"/>
    <property type="evidence" value="ECO:0007669"/>
    <property type="project" value="UniProtKB-KW"/>
</dbReference>
<keyword evidence="4 8" id="KW-0378">Hydrolase</keyword>
<comment type="caution">
    <text evidence="9">The sequence shown here is derived from an EMBL/GenBank/DDBJ whole genome shotgun (WGS) entry which is preliminary data.</text>
</comment>
<evidence type="ECO:0000256" key="2">
    <source>
        <dbReference type="ARBA" id="ARBA00022670"/>
    </source>
</evidence>
<evidence type="ECO:0000313" key="10">
    <source>
        <dbReference type="Proteomes" id="UP000224915"/>
    </source>
</evidence>
<organism evidence="9 10">
    <name type="scientific">Serinibacter salmoneus</name>
    <dbReference type="NCBI Taxonomy" id="556530"/>
    <lineage>
        <taxon>Bacteria</taxon>
        <taxon>Bacillati</taxon>
        <taxon>Actinomycetota</taxon>
        <taxon>Actinomycetes</taxon>
        <taxon>Micrococcales</taxon>
        <taxon>Beutenbergiaceae</taxon>
        <taxon>Serinibacter</taxon>
    </lineage>
</organism>
<evidence type="ECO:0000256" key="5">
    <source>
        <dbReference type="ARBA" id="ARBA00023124"/>
    </source>
</evidence>
<dbReference type="InterPro" id="IPR036590">
    <property type="entry name" value="SRAP-like"/>
</dbReference>
<dbReference type="EMBL" id="PDJD01000001">
    <property type="protein sequence ID" value="PFG19178.1"/>
    <property type="molecule type" value="Genomic_DNA"/>
</dbReference>
<dbReference type="Gene3D" id="3.90.1680.10">
    <property type="entry name" value="SOS response associated peptidase-like"/>
    <property type="match status" value="1"/>
</dbReference>
<evidence type="ECO:0000256" key="7">
    <source>
        <dbReference type="ARBA" id="ARBA00023239"/>
    </source>
</evidence>